<evidence type="ECO:0000256" key="1">
    <source>
        <dbReference type="ARBA" id="ARBA00004651"/>
    </source>
</evidence>
<dbReference type="EMBL" id="BMIB01000003">
    <property type="protein sequence ID" value="GGH69438.1"/>
    <property type="molecule type" value="Genomic_DNA"/>
</dbReference>
<evidence type="ECO:0000256" key="2">
    <source>
        <dbReference type="ARBA" id="ARBA00007977"/>
    </source>
</evidence>
<keyword evidence="9" id="KW-1185">Reference proteome</keyword>
<evidence type="ECO:0000256" key="7">
    <source>
        <dbReference type="SAM" id="Phobius"/>
    </source>
</evidence>
<keyword evidence="5 7" id="KW-1133">Transmembrane helix</keyword>
<comment type="caution">
    <text evidence="8">The sequence shown here is derived from an EMBL/GenBank/DDBJ whole genome shotgun (WGS) entry which is preliminary data.</text>
</comment>
<dbReference type="InterPro" id="IPR018383">
    <property type="entry name" value="UPF0324_pro"/>
</dbReference>
<keyword evidence="6 7" id="KW-0472">Membrane</keyword>
<dbReference type="GO" id="GO:0005886">
    <property type="term" value="C:plasma membrane"/>
    <property type="evidence" value="ECO:0007669"/>
    <property type="project" value="UniProtKB-SubCell"/>
</dbReference>
<protein>
    <submittedName>
        <fullName evidence="8">Membrane protein</fullName>
    </submittedName>
</protein>
<name>A0A917MWK9_9BACT</name>
<evidence type="ECO:0000256" key="5">
    <source>
        <dbReference type="ARBA" id="ARBA00022989"/>
    </source>
</evidence>
<reference evidence="8" key="2">
    <citation type="submission" date="2020-09" db="EMBL/GenBank/DDBJ databases">
        <authorList>
            <person name="Sun Q."/>
            <person name="Zhou Y."/>
        </authorList>
    </citation>
    <scope>NUCLEOTIDE SEQUENCE</scope>
    <source>
        <strain evidence="8">CGMCC 1.15290</strain>
    </source>
</reference>
<feature type="transmembrane region" description="Helical" evidence="7">
    <location>
        <begin position="57"/>
        <end position="78"/>
    </location>
</feature>
<evidence type="ECO:0000256" key="6">
    <source>
        <dbReference type="ARBA" id="ARBA00023136"/>
    </source>
</evidence>
<comment type="similarity">
    <text evidence="2">Belongs to the UPF0324 family.</text>
</comment>
<feature type="transmembrane region" description="Helical" evidence="7">
    <location>
        <begin position="234"/>
        <end position="253"/>
    </location>
</feature>
<keyword evidence="3" id="KW-1003">Cell membrane</keyword>
<feature type="transmembrane region" description="Helical" evidence="7">
    <location>
        <begin position="114"/>
        <end position="134"/>
    </location>
</feature>
<feature type="transmembrane region" description="Helical" evidence="7">
    <location>
        <begin position="32"/>
        <end position="50"/>
    </location>
</feature>
<dbReference type="RefSeq" id="WP_229687860.1">
    <property type="nucleotide sequence ID" value="NZ_BMIB01000003.1"/>
</dbReference>
<dbReference type="Proteomes" id="UP000627292">
    <property type="component" value="Unassembled WGS sequence"/>
</dbReference>
<evidence type="ECO:0000256" key="3">
    <source>
        <dbReference type="ARBA" id="ARBA00022475"/>
    </source>
</evidence>
<feature type="transmembrane region" description="Helical" evidence="7">
    <location>
        <begin position="84"/>
        <end position="107"/>
    </location>
</feature>
<proteinExistence type="inferred from homology"/>
<reference evidence="8" key="1">
    <citation type="journal article" date="2014" name="Int. J. Syst. Evol. Microbiol.">
        <title>Complete genome sequence of Corynebacterium casei LMG S-19264T (=DSM 44701T), isolated from a smear-ripened cheese.</title>
        <authorList>
            <consortium name="US DOE Joint Genome Institute (JGI-PGF)"/>
            <person name="Walter F."/>
            <person name="Albersmeier A."/>
            <person name="Kalinowski J."/>
            <person name="Ruckert C."/>
        </authorList>
    </citation>
    <scope>NUCLEOTIDE SEQUENCE</scope>
    <source>
        <strain evidence="8">CGMCC 1.15290</strain>
    </source>
</reference>
<evidence type="ECO:0000313" key="9">
    <source>
        <dbReference type="Proteomes" id="UP000627292"/>
    </source>
</evidence>
<accession>A0A917MWK9</accession>
<sequence>MSAPAALLLGLAVAHTTGHPWLHRQYRYSQFLLKASVVGLGFGISAGNAIKAGREGILLTVCSVAGTLLLGLLAGKWLKLDGKTAWLVAAGTAVCGGSAIAAVAPVIQAEEKQVSVSLGVVFLLNTLALFVFPFLGHLFHLSDGQFGAWCAIAIHDTSSVTGAAARFSGQALETATTLKLARALWIMPVALVSGWLFRTPGRVAIPWFIGLFIVAVLLRSYVPVVQQYSGGIVQLAKTGLTLTLFLIGAGLSLPQLKQVGIAPLLLGVLLWLGISVTVFIALTR</sequence>
<dbReference type="PANTHER" id="PTHR30106">
    <property type="entry name" value="INNER MEMBRANE PROTEIN YEIH-RELATED"/>
    <property type="match status" value="1"/>
</dbReference>
<dbReference type="AlphaFoldDB" id="A0A917MWK9"/>
<evidence type="ECO:0000256" key="4">
    <source>
        <dbReference type="ARBA" id="ARBA00022692"/>
    </source>
</evidence>
<keyword evidence="4 7" id="KW-0812">Transmembrane</keyword>
<comment type="subcellular location">
    <subcellularLocation>
        <location evidence="1">Cell membrane</location>
        <topology evidence="1">Multi-pass membrane protein</topology>
    </subcellularLocation>
</comment>
<dbReference type="Pfam" id="PF03601">
    <property type="entry name" value="Cons_hypoth698"/>
    <property type="match status" value="1"/>
</dbReference>
<organism evidence="8 9">
    <name type="scientific">Filimonas zeae</name>
    <dbReference type="NCBI Taxonomy" id="1737353"/>
    <lineage>
        <taxon>Bacteria</taxon>
        <taxon>Pseudomonadati</taxon>
        <taxon>Bacteroidota</taxon>
        <taxon>Chitinophagia</taxon>
        <taxon>Chitinophagales</taxon>
        <taxon>Chitinophagaceae</taxon>
        <taxon>Filimonas</taxon>
    </lineage>
</organism>
<feature type="transmembrane region" description="Helical" evidence="7">
    <location>
        <begin position="259"/>
        <end position="282"/>
    </location>
</feature>
<evidence type="ECO:0000313" key="8">
    <source>
        <dbReference type="EMBL" id="GGH69438.1"/>
    </source>
</evidence>
<feature type="transmembrane region" description="Helical" evidence="7">
    <location>
        <begin position="203"/>
        <end position="222"/>
    </location>
</feature>
<gene>
    <name evidence="8" type="ORF">GCM10011379_26740</name>
</gene>
<dbReference type="PANTHER" id="PTHR30106:SF1">
    <property type="entry name" value="UPF0324 MEMBRANE PROTEIN FN0533"/>
    <property type="match status" value="1"/>
</dbReference>